<gene>
    <name evidence="1" type="ORF">RclHR1_02520012</name>
</gene>
<evidence type="ECO:0000313" key="1">
    <source>
        <dbReference type="EMBL" id="GBB95377.1"/>
    </source>
</evidence>
<evidence type="ECO:0000313" key="2">
    <source>
        <dbReference type="Proteomes" id="UP000247702"/>
    </source>
</evidence>
<reference evidence="1 2" key="1">
    <citation type="submission" date="2017-11" db="EMBL/GenBank/DDBJ databases">
        <title>The genome of Rhizophagus clarus HR1 reveals common genetic basis of auxotrophy among arbuscular mycorrhizal fungi.</title>
        <authorList>
            <person name="Kobayashi Y."/>
        </authorList>
    </citation>
    <scope>NUCLEOTIDE SEQUENCE [LARGE SCALE GENOMIC DNA]</scope>
    <source>
        <strain evidence="1 2">HR1</strain>
    </source>
</reference>
<keyword evidence="2" id="KW-1185">Reference proteome</keyword>
<dbReference type="EMBL" id="BEXD01001691">
    <property type="protein sequence ID" value="GBB95377.1"/>
    <property type="molecule type" value="Genomic_DNA"/>
</dbReference>
<sequence length="86" mass="10197">MQIFIENEVNLRTLEIGIVNICFYRYFNNILELILQNRDFIHNISNLSVHTFEINLDKIFEQLNVLGSVHIINCSFQILVLLNKFI</sequence>
<comment type="caution">
    <text evidence="1">The sequence shown here is derived from an EMBL/GenBank/DDBJ whole genome shotgun (WGS) entry which is preliminary data.</text>
</comment>
<dbReference type="Proteomes" id="UP000247702">
    <property type="component" value="Unassembled WGS sequence"/>
</dbReference>
<organism evidence="1 2">
    <name type="scientific">Rhizophagus clarus</name>
    <dbReference type="NCBI Taxonomy" id="94130"/>
    <lineage>
        <taxon>Eukaryota</taxon>
        <taxon>Fungi</taxon>
        <taxon>Fungi incertae sedis</taxon>
        <taxon>Mucoromycota</taxon>
        <taxon>Glomeromycotina</taxon>
        <taxon>Glomeromycetes</taxon>
        <taxon>Glomerales</taxon>
        <taxon>Glomeraceae</taxon>
        <taxon>Rhizophagus</taxon>
    </lineage>
</organism>
<name>A0A2Z6QZ13_9GLOM</name>
<proteinExistence type="predicted"/>
<dbReference type="AlphaFoldDB" id="A0A2Z6QZ13"/>
<accession>A0A2Z6QZ13</accession>
<protein>
    <submittedName>
        <fullName evidence="1">Uncharacterized protein</fullName>
    </submittedName>
</protein>